<dbReference type="AlphaFoldDB" id="A0A212K5L4"/>
<protein>
    <submittedName>
        <fullName evidence="1">Uncharacterized protein</fullName>
    </submittedName>
</protein>
<organism evidence="1">
    <name type="scientific">uncultured Dysgonomonas sp</name>
    <dbReference type="NCBI Taxonomy" id="206096"/>
    <lineage>
        <taxon>Bacteria</taxon>
        <taxon>Pseudomonadati</taxon>
        <taxon>Bacteroidota</taxon>
        <taxon>Bacteroidia</taxon>
        <taxon>Bacteroidales</taxon>
        <taxon>Dysgonomonadaceae</taxon>
        <taxon>Dysgonomonas</taxon>
        <taxon>environmental samples</taxon>
    </lineage>
</organism>
<dbReference type="EMBL" id="FLUM01000003">
    <property type="protein sequence ID" value="SBW06907.1"/>
    <property type="molecule type" value="Genomic_DNA"/>
</dbReference>
<accession>A0A212K5L4</accession>
<name>A0A212K5L4_9BACT</name>
<dbReference type="RefSeq" id="WP_296944405.1">
    <property type="nucleotide sequence ID" value="NZ_LT599032.1"/>
</dbReference>
<sequence>MRIKVYYLPLLLLLLMNSNLIAQQRTYYIEDGFLLANLEDNTNIYLIEVTCEDIQSIKDAESAQYVQFSYRYKSVHGASEKYRDIKAELIKEADGRFKIMEKIMDEVKDHVSFAGYFEDTTLYAVKVFDYLQEQIKNDIDEPVSIFQISDKPQVMLGSFMPDFTIGRMGISNTFNKIGYEVISGGVVGTYHSYVEIKDIDYDTIQLAFIGSTVSIEPRNRNLSEIIPLKRDYSIWINKDVIYSQSGVTTAFKEYKHRGSYFFEKEDGLYLYPEMNNKIFPESLKVADIPSTEHIIQNVFADKDGFWHSYHPLINNNVSLVRIIDKVRRPATPLRFYKYGFSYNGKVYLVWHQNTIPIETDLDARNTHIVDGGLGDGIKSWVWNRAMLRFDRVPYFTDMHIANTYSLSDDSTIYINLPPKVNARIYDGPLAIVEGKTMLRTPRGFIPVQVIFYDTESKSTDAFVPSKFKNLNREYYQYGNKLYSVYENKPIDTFPNPSEVRVLQTIRNSYIIDDNRFYTGNYSDRNDVDIKKLGVIVDDSGNPSAYLTDGKKLIYDLYTLDGIDIKSLKMVDSSILVDKNNLYIMGQIIPLKEMFVPISIINKRSIRIKR</sequence>
<proteinExistence type="predicted"/>
<reference evidence="1" key="1">
    <citation type="submission" date="2016-04" db="EMBL/GenBank/DDBJ databases">
        <authorList>
            <person name="Evans L.H."/>
            <person name="Alamgir A."/>
            <person name="Owens N."/>
            <person name="Weber N.D."/>
            <person name="Virtaneva K."/>
            <person name="Barbian K."/>
            <person name="Babar A."/>
            <person name="Rosenke K."/>
        </authorList>
    </citation>
    <scope>NUCLEOTIDE SEQUENCE</scope>
    <source>
        <strain evidence="1">86-1</strain>
    </source>
</reference>
<evidence type="ECO:0000313" key="1">
    <source>
        <dbReference type="EMBL" id="SBW06907.1"/>
    </source>
</evidence>
<gene>
    <name evidence="1" type="ORF">KL86DYS1_31513</name>
</gene>